<dbReference type="RefSeq" id="WP_111729176.1">
    <property type="nucleotide sequence ID" value="NZ_QHKO01000002.1"/>
</dbReference>
<dbReference type="Proteomes" id="UP000249169">
    <property type="component" value="Unassembled WGS sequence"/>
</dbReference>
<dbReference type="InterPro" id="IPR023168">
    <property type="entry name" value="GatB_Yqey_C_2"/>
</dbReference>
<reference evidence="1 2" key="1">
    <citation type="submission" date="2018-05" db="EMBL/GenBank/DDBJ databases">
        <title>Lujinxingia marina gen. nov. sp. nov., a new facultative anaerobic member of the class Deltaproteobacteria, and proposal of Lujinxingaceae fam. nov.</title>
        <authorList>
            <person name="Li C.-M."/>
        </authorList>
    </citation>
    <scope>NUCLEOTIDE SEQUENCE [LARGE SCALE GENOMIC DNA]</scope>
    <source>
        <strain evidence="1 2">B210</strain>
    </source>
</reference>
<accession>A0A328C9V8</accession>
<organism evidence="1 2">
    <name type="scientific">Lujinxingia litoralis</name>
    <dbReference type="NCBI Taxonomy" id="2211119"/>
    <lineage>
        <taxon>Bacteria</taxon>
        <taxon>Deltaproteobacteria</taxon>
        <taxon>Bradymonadales</taxon>
        <taxon>Lujinxingiaceae</taxon>
        <taxon>Lujinxingia</taxon>
    </lineage>
</organism>
<dbReference type="OrthoDB" id="9788127at2"/>
<gene>
    <name evidence="1" type="ORF">DL240_07175</name>
</gene>
<dbReference type="Gene3D" id="1.10.10.410">
    <property type="match status" value="1"/>
</dbReference>
<dbReference type="Pfam" id="PF09424">
    <property type="entry name" value="YqeY"/>
    <property type="match status" value="1"/>
</dbReference>
<sequence length="148" mass="16779">MSELFARIKDDLKSAMKARQTERLSTLRMLQSSLKNKEIDLKRPLTDDEIMDIVTTEVKKRRQSAEAFESGGRPELAEKELREIDTLQEYLPEQLSDEEAAAIVQEAIDQLGAESRKDMGKVMGVVIPRLKGVYDTTKVKDLVLARLS</sequence>
<dbReference type="Gene3D" id="1.10.1510.10">
    <property type="entry name" value="Uncharacterised protein YqeY/AIM41 PF09424, N-terminal domain"/>
    <property type="match status" value="1"/>
</dbReference>
<dbReference type="SUPFAM" id="SSF89095">
    <property type="entry name" value="GatB/YqeY motif"/>
    <property type="match status" value="1"/>
</dbReference>
<dbReference type="PANTHER" id="PTHR28055:SF1">
    <property type="entry name" value="ALTERED INHERITANCE OF MITOCHONDRIA PROTEIN 41, MITOCHONDRIAL"/>
    <property type="match status" value="1"/>
</dbReference>
<keyword evidence="2" id="KW-1185">Reference proteome</keyword>
<dbReference type="InterPro" id="IPR003789">
    <property type="entry name" value="Asn/Gln_tRNA_amidoTrase-B-like"/>
</dbReference>
<name>A0A328C9V8_9DELT</name>
<keyword evidence="1" id="KW-0808">Transferase</keyword>
<comment type="caution">
    <text evidence="1">The sequence shown here is derived from an EMBL/GenBank/DDBJ whole genome shotgun (WGS) entry which is preliminary data.</text>
</comment>
<dbReference type="InterPro" id="IPR042184">
    <property type="entry name" value="YqeY/Aim41_N"/>
</dbReference>
<proteinExistence type="predicted"/>
<dbReference type="AlphaFoldDB" id="A0A328C9V8"/>
<dbReference type="PANTHER" id="PTHR28055">
    <property type="entry name" value="ALTERED INHERITANCE OF MITOCHONDRIA PROTEIN 41, MITOCHONDRIAL"/>
    <property type="match status" value="1"/>
</dbReference>
<dbReference type="EMBL" id="QHKO01000002">
    <property type="protein sequence ID" value="RAL23922.1"/>
    <property type="molecule type" value="Genomic_DNA"/>
</dbReference>
<dbReference type="GO" id="GO:0016884">
    <property type="term" value="F:carbon-nitrogen ligase activity, with glutamine as amido-N-donor"/>
    <property type="evidence" value="ECO:0007669"/>
    <property type="project" value="InterPro"/>
</dbReference>
<evidence type="ECO:0000313" key="1">
    <source>
        <dbReference type="EMBL" id="RAL23922.1"/>
    </source>
</evidence>
<dbReference type="InterPro" id="IPR019004">
    <property type="entry name" value="YqeY/Aim41"/>
</dbReference>
<protein>
    <submittedName>
        <fullName evidence="1">Aspartyl-tRNA amidotransferase</fullName>
    </submittedName>
</protein>
<evidence type="ECO:0000313" key="2">
    <source>
        <dbReference type="Proteomes" id="UP000249169"/>
    </source>
</evidence>
<dbReference type="GO" id="GO:0016740">
    <property type="term" value="F:transferase activity"/>
    <property type="evidence" value="ECO:0007669"/>
    <property type="project" value="UniProtKB-KW"/>
</dbReference>